<protein>
    <recommendedName>
        <fullName evidence="1">DinB-like domain-containing protein</fullName>
    </recommendedName>
</protein>
<dbReference type="InterPro" id="IPR034660">
    <property type="entry name" value="DinB/YfiT-like"/>
</dbReference>
<evidence type="ECO:0000313" key="2">
    <source>
        <dbReference type="EMBL" id="MDQ0252675.1"/>
    </source>
</evidence>
<sequence length="173" mass="19946">MNFQLDEAIEVLGNTPNTLEYFLSNLSPGWLECNEGEGTWNAEEVIEHLIECEKTNWLPRIKSILEEGGRKPFPPFDRFAHLKEKPEGAMQEKLQQFKSLRSQNIKTIKAIIIPNLHLELTGQHPAFGEVKLRELLSTWVVHDLTHISQIVRVMAARYGEDVGPWREYVSILK</sequence>
<accession>A0ABT9ZN68</accession>
<comment type="caution">
    <text evidence="2">The sequence shown here is derived from an EMBL/GenBank/DDBJ whole genome shotgun (WGS) entry which is preliminary data.</text>
</comment>
<dbReference type="RefSeq" id="WP_307320347.1">
    <property type="nucleotide sequence ID" value="NZ_JAUSUG010000001.1"/>
</dbReference>
<dbReference type="SUPFAM" id="SSF109854">
    <property type="entry name" value="DinB/YfiT-like putative metalloenzymes"/>
    <property type="match status" value="1"/>
</dbReference>
<gene>
    <name evidence="2" type="ORF">J2S74_000047</name>
</gene>
<dbReference type="Pfam" id="PF12867">
    <property type="entry name" value="DinB_2"/>
    <property type="match status" value="1"/>
</dbReference>
<dbReference type="InterPro" id="IPR024775">
    <property type="entry name" value="DinB-like"/>
</dbReference>
<evidence type="ECO:0000259" key="1">
    <source>
        <dbReference type="Pfam" id="PF12867"/>
    </source>
</evidence>
<organism evidence="2 3">
    <name type="scientific">Evansella vedderi</name>
    <dbReference type="NCBI Taxonomy" id="38282"/>
    <lineage>
        <taxon>Bacteria</taxon>
        <taxon>Bacillati</taxon>
        <taxon>Bacillota</taxon>
        <taxon>Bacilli</taxon>
        <taxon>Bacillales</taxon>
        <taxon>Bacillaceae</taxon>
        <taxon>Evansella</taxon>
    </lineage>
</organism>
<evidence type="ECO:0000313" key="3">
    <source>
        <dbReference type="Proteomes" id="UP001230005"/>
    </source>
</evidence>
<dbReference type="Proteomes" id="UP001230005">
    <property type="component" value="Unassembled WGS sequence"/>
</dbReference>
<proteinExistence type="predicted"/>
<name>A0ABT9ZN68_9BACI</name>
<dbReference type="Gene3D" id="1.20.120.450">
    <property type="entry name" value="dinb family like domain"/>
    <property type="match status" value="1"/>
</dbReference>
<feature type="domain" description="DinB-like" evidence="1">
    <location>
        <begin position="15"/>
        <end position="150"/>
    </location>
</feature>
<dbReference type="EMBL" id="JAUSUG010000001">
    <property type="protein sequence ID" value="MDQ0252675.1"/>
    <property type="molecule type" value="Genomic_DNA"/>
</dbReference>
<reference evidence="2 3" key="1">
    <citation type="submission" date="2023-07" db="EMBL/GenBank/DDBJ databases">
        <title>Genomic Encyclopedia of Type Strains, Phase IV (KMG-IV): sequencing the most valuable type-strain genomes for metagenomic binning, comparative biology and taxonomic classification.</title>
        <authorList>
            <person name="Goeker M."/>
        </authorList>
    </citation>
    <scope>NUCLEOTIDE SEQUENCE [LARGE SCALE GENOMIC DNA]</scope>
    <source>
        <strain evidence="2 3">DSM 9768</strain>
    </source>
</reference>
<keyword evidence="3" id="KW-1185">Reference proteome</keyword>